<evidence type="ECO:0008006" key="3">
    <source>
        <dbReference type="Google" id="ProtNLM"/>
    </source>
</evidence>
<dbReference type="Pfam" id="PF11905">
    <property type="entry name" value="DUF3425"/>
    <property type="match status" value="1"/>
</dbReference>
<dbReference type="AlphaFoldDB" id="A0A6A6SH09"/>
<proteinExistence type="predicted"/>
<organism evidence="1 2">
    <name type="scientific">Lophiostoma macrostomum CBS 122681</name>
    <dbReference type="NCBI Taxonomy" id="1314788"/>
    <lineage>
        <taxon>Eukaryota</taxon>
        <taxon>Fungi</taxon>
        <taxon>Dikarya</taxon>
        <taxon>Ascomycota</taxon>
        <taxon>Pezizomycotina</taxon>
        <taxon>Dothideomycetes</taxon>
        <taxon>Pleosporomycetidae</taxon>
        <taxon>Pleosporales</taxon>
        <taxon>Lophiostomataceae</taxon>
        <taxon>Lophiostoma</taxon>
    </lineage>
</organism>
<name>A0A6A6SH09_9PLEO</name>
<dbReference type="Proteomes" id="UP000799324">
    <property type="component" value="Unassembled WGS sequence"/>
</dbReference>
<dbReference type="InterPro" id="IPR021833">
    <property type="entry name" value="DUF3425"/>
</dbReference>
<dbReference type="PANTHER" id="PTHR38116">
    <property type="entry name" value="CHROMOSOME 7, WHOLE GENOME SHOTGUN SEQUENCE"/>
    <property type="match status" value="1"/>
</dbReference>
<sequence>MDDPTNCPVETNYEDKDLPSVIRVRHRRELRSPNDDWSGTTDPAKRRRLQNRLHQRAWRKRQAWERTHGANAKEAHVEQLVMGRSRSNMSAEGAEVSEPPAIGWTCVGDLDKTQHALARFSAYANARYLEGSPRTDLLLTLIKFNVFRALMANDGTLGFTSEWLQCDAISPFYRSEDRLKAAVRIGPENLKPSHLQLTVEHHPWIDLLPDSRLRDNILALGEEYDDGPLCHDMVDNRHGSQSESLIVWGDPSDPDSWEIGEDFYKKWASVLQGCYLLFRATNNWRQRRGERLLFSKALCSP</sequence>
<evidence type="ECO:0000313" key="1">
    <source>
        <dbReference type="EMBL" id="KAF2647046.1"/>
    </source>
</evidence>
<gene>
    <name evidence="1" type="ORF">K491DRAFT_723761</name>
</gene>
<reference evidence="1" key="1">
    <citation type="journal article" date="2020" name="Stud. Mycol.">
        <title>101 Dothideomycetes genomes: a test case for predicting lifestyles and emergence of pathogens.</title>
        <authorList>
            <person name="Haridas S."/>
            <person name="Albert R."/>
            <person name="Binder M."/>
            <person name="Bloem J."/>
            <person name="Labutti K."/>
            <person name="Salamov A."/>
            <person name="Andreopoulos B."/>
            <person name="Baker S."/>
            <person name="Barry K."/>
            <person name="Bills G."/>
            <person name="Bluhm B."/>
            <person name="Cannon C."/>
            <person name="Castanera R."/>
            <person name="Culley D."/>
            <person name="Daum C."/>
            <person name="Ezra D."/>
            <person name="Gonzalez J."/>
            <person name="Henrissat B."/>
            <person name="Kuo A."/>
            <person name="Liang C."/>
            <person name="Lipzen A."/>
            <person name="Lutzoni F."/>
            <person name="Magnuson J."/>
            <person name="Mondo S."/>
            <person name="Nolan M."/>
            <person name="Ohm R."/>
            <person name="Pangilinan J."/>
            <person name="Park H.-J."/>
            <person name="Ramirez L."/>
            <person name="Alfaro M."/>
            <person name="Sun H."/>
            <person name="Tritt A."/>
            <person name="Yoshinaga Y."/>
            <person name="Zwiers L.-H."/>
            <person name="Turgeon B."/>
            <person name="Goodwin S."/>
            <person name="Spatafora J."/>
            <person name="Crous P."/>
            <person name="Grigoriev I."/>
        </authorList>
    </citation>
    <scope>NUCLEOTIDE SEQUENCE</scope>
    <source>
        <strain evidence="1">CBS 122681</strain>
    </source>
</reference>
<keyword evidence="2" id="KW-1185">Reference proteome</keyword>
<protein>
    <recommendedName>
        <fullName evidence="3">BZIP domain-containing protein</fullName>
    </recommendedName>
</protein>
<dbReference type="EMBL" id="MU004719">
    <property type="protein sequence ID" value="KAF2647046.1"/>
    <property type="molecule type" value="Genomic_DNA"/>
</dbReference>
<dbReference type="PANTHER" id="PTHR38116:SF1">
    <property type="entry name" value="BZIP DOMAIN-CONTAINING PROTEIN"/>
    <property type="match status" value="1"/>
</dbReference>
<dbReference type="OrthoDB" id="2245989at2759"/>
<evidence type="ECO:0000313" key="2">
    <source>
        <dbReference type="Proteomes" id="UP000799324"/>
    </source>
</evidence>
<accession>A0A6A6SH09</accession>